<comment type="catalytic activity">
    <reaction evidence="4">
        <text>UTP + H2O = UMP + diphosphate + H(+)</text>
        <dbReference type="Rhea" id="RHEA:29395"/>
        <dbReference type="ChEBI" id="CHEBI:15377"/>
        <dbReference type="ChEBI" id="CHEBI:15378"/>
        <dbReference type="ChEBI" id="CHEBI:33019"/>
        <dbReference type="ChEBI" id="CHEBI:46398"/>
        <dbReference type="ChEBI" id="CHEBI:57865"/>
        <dbReference type="EC" id="3.6.1.9"/>
    </reaction>
</comment>
<dbReference type="NCBIfam" id="TIGR00172">
    <property type="entry name" value="maf"/>
    <property type="match status" value="1"/>
</dbReference>
<dbReference type="RefSeq" id="WP_146434909.1">
    <property type="nucleotide sequence ID" value="NZ_SJPF01000004.1"/>
</dbReference>
<dbReference type="SUPFAM" id="SSF52972">
    <property type="entry name" value="ITPase-like"/>
    <property type="match status" value="1"/>
</dbReference>
<dbReference type="CDD" id="cd00555">
    <property type="entry name" value="Maf"/>
    <property type="match status" value="1"/>
</dbReference>
<dbReference type="PANTHER" id="PTHR43213:SF5">
    <property type="entry name" value="BIFUNCTIONAL DTTP_UTP PYROPHOSPHATASE_METHYLTRANSFERASE PROTEIN-RELATED"/>
    <property type="match status" value="1"/>
</dbReference>
<comment type="caution">
    <text evidence="4">Lacks conserved residue(s) required for the propagation of feature annotation.</text>
</comment>
<dbReference type="InterPro" id="IPR029001">
    <property type="entry name" value="ITPase-like_fam"/>
</dbReference>
<evidence type="ECO:0000256" key="2">
    <source>
        <dbReference type="ARBA" id="ARBA00022801"/>
    </source>
</evidence>
<keyword evidence="2 4" id="KW-0378">Hydrolase</keyword>
<keyword evidence="4" id="KW-0963">Cytoplasm</keyword>
<comment type="subcellular location">
    <subcellularLocation>
        <location evidence="4">Cytoplasm</location>
    </subcellularLocation>
</comment>
<dbReference type="InterPro" id="IPR003697">
    <property type="entry name" value="Maf-like"/>
</dbReference>
<dbReference type="GO" id="GO:0036221">
    <property type="term" value="F:UTP diphosphatase activity"/>
    <property type="evidence" value="ECO:0007669"/>
    <property type="project" value="RHEA"/>
</dbReference>
<dbReference type="EC" id="3.6.1.9" evidence="4"/>
<sequence length="190" mass="21000">MYPSLILASGSPRRRELLTMAGIPFEVVLPADHAETDPVAGEPPRATVLRLAREKAADVAKRTAEGIVLAADTLAECDGLPLGKPRDRDHAREILQTLRGRDHTVLSAICLWRRPEDFIAQDVAESHLRMRMLSDEEIESYLDTGLWEGKAGAFGLQDRIDWIEVVSGSQSNVVGLPLELLAILLMNFHE</sequence>
<feature type="site" description="Important for substrate specificity" evidence="4">
    <location>
        <position position="73"/>
    </location>
</feature>
<name>A0A5C5V361_9BACT</name>
<comment type="caution">
    <text evidence="5">The sequence shown here is derived from an EMBL/GenBank/DDBJ whole genome shotgun (WGS) entry which is preliminary data.</text>
</comment>
<organism evidence="5 6">
    <name type="scientific">Blastopirellula retiformator</name>
    <dbReference type="NCBI Taxonomy" id="2527970"/>
    <lineage>
        <taxon>Bacteria</taxon>
        <taxon>Pseudomonadati</taxon>
        <taxon>Planctomycetota</taxon>
        <taxon>Planctomycetia</taxon>
        <taxon>Pirellulales</taxon>
        <taxon>Pirellulaceae</taxon>
        <taxon>Blastopirellula</taxon>
    </lineage>
</organism>
<keyword evidence="6" id="KW-1185">Reference proteome</keyword>
<dbReference type="AlphaFoldDB" id="A0A5C5V361"/>
<dbReference type="Proteomes" id="UP000318878">
    <property type="component" value="Unassembled WGS sequence"/>
</dbReference>
<feature type="site" description="Important for substrate specificity" evidence="4">
    <location>
        <position position="157"/>
    </location>
</feature>
<dbReference type="Pfam" id="PF02545">
    <property type="entry name" value="Maf"/>
    <property type="match status" value="1"/>
</dbReference>
<feature type="site" description="Important for substrate specificity" evidence="4">
    <location>
        <position position="13"/>
    </location>
</feature>
<dbReference type="EMBL" id="SJPF01000004">
    <property type="protein sequence ID" value="TWT32155.1"/>
    <property type="molecule type" value="Genomic_DNA"/>
</dbReference>
<reference evidence="5 6" key="1">
    <citation type="submission" date="2019-02" db="EMBL/GenBank/DDBJ databases">
        <title>Deep-cultivation of Planctomycetes and their phenomic and genomic characterization uncovers novel biology.</title>
        <authorList>
            <person name="Wiegand S."/>
            <person name="Jogler M."/>
            <person name="Boedeker C."/>
            <person name="Pinto D."/>
            <person name="Vollmers J."/>
            <person name="Rivas-Marin E."/>
            <person name="Kohn T."/>
            <person name="Peeters S.H."/>
            <person name="Heuer A."/>
            <person name="Rast P."/>
            <person name="Oberbeckmann S."/>
            <person name="Bunk B."/>
            <person name="Jeske O."/>
            <person name="Meyerdierks A."/>
            <person name="Storesund J.E."/>
            <person name="Kallscheuer N."/>
            <person name="Luecker S."/>
            <person name="Lage O.M."/>
            <person name="Pohl T."/>
            <person name="Merkel B.J."/>
            <person name="Hornburger P."/>
            <person name="Mueller R.-W."/>
            <person name="Bruemmer F."/>
            <person name="Labrenz M."/>
            <person name="Spormann A.M."/>
            <person name="Op Den Camp H."/>
            <person name="Overmann J."/>
            <person name="Amann R."/>
            <person name="Jetten M.S.M."/>
            <person name="Mascher T."/>
            <person name="Medema M.H."/>
            <person name="Devos D.P."/>
            <person name="Kaster A.-K."/>
            <person name="Ovreas L."/>
            <person name="Rohde M."/>
            <person name="Galperin M.Y."/>
            <person name="Jogler C."/>
        </authorList>
    </citation>
    <scope>NUCLEOTIDE SEQUENCE [LARGE SCALE GENOMIC DNA]</scope>
    <source>
        <strain evidence="5 6">Enr8</strain>
    </source>
</reference>
<keyword evidence="3 4" id="KW-0546">Nucleotide metabolism</keyword>
<evidence type="ECO:0000256" key="3">
    <source>
        <dbReference type="ARBA" id="ARBA00023080"/>
    </source>
</evidence>
<accession>A0A5C5V361</accession>
<comment type="catalytic activity">
    <reaction evidence="4">
        <text>dTTP + H2O = dTMP + diphosphate + H(+)</text>
        <dbReference type="Rhea" id="RHEA:28534"/>
        <dbReference type="ChEBI" id="CHEBI:15377"/>
        <dbReference type="ChEBI" id="CHEBI:15378"/>
        <dbReference type="ChEBI" id="CHEBI:33019"/>
        <dbReference type="ChEBI" id="CHEBI:37568"/>
        <dbReference type="ChEBI" id="CHEBI:63528"/>
        <dbReference type="EC" id="3.6.1.9"/>
    </reaction>
</comment>
<evidence type="ECO:0000313" key="6">
    <source>
        <dbReference type="Proteomes" id="UP000318878"/>
    </source>
</evidence>
<comment type="cofactor">
    <cofactor evidence="1 4">
        <name>a divalent metal cation</name>
        <dbReference type="ChEBI" id="CHEBI:60240"/>
    </cofactor>
</comment>
<comment type="similarity">
    <text evidence="4">Belongs to the Maf family. YhdE subfamily.</text>
</comment>
<dbReference type="OrthoDB" id="9807767at2"/>
<evidence type="ECO:0000313" key="5">
    <source>
        <dbReference type="EMBL" id="TWT32155.1"/>
    </source>
</evidence>
<evidence type="ECO:0000256" key="4">
    <source>
        <dbReference type="HAMAP-Rule" id="MF_00528"/>
    </source>
</evidence>
<protein>
    <recommendedName>
        <fullName evidence="4">dTTP/UTP pyrophosphatase</fullName>
        <shortName evidence="4">dTTPase/UTPase</shortName>
        <ecNumber evidence="4">3.6.1.9</ecNumber>
    </recommendedName>
    <alternativeName>
        <fullName evidence="4">Nucleoside triphosphate pyrophosphatase</fullName>
    </alternativeName>
    <alternativeName>
        <fullName evidence="4">Nucleotide pyrophosphatase</fullName>
        <shortName evidence="4">Nucleotide PPase</shortName>
    </alternativeName>
</protein>
<dbReference type="GO" id="GO:0036218">
    <property type="term" value="F:dTTP diphosphatase activity"/>
    <property type="evidence" value="ECO:0007669"/>
    <property type="project" value="RHEA"/>
</dbReference>
<evidence type="ECO:0000256" key="1">
    <source>
        <dbReference type="ARBA" id="ARBA00001968"/>
    </source>
</evidence>
<proteinExistence type="inferred from homology"/>
<dbReference type="PIRSF" id="PIRSF006305">
    <property type="entry name" value="Maf"/>
    <property type="match status" value="1"/>
</dbReference>
<feature type="active site" description="Proton acceptor" evidence="4">
    <location>
        <position position="72"/>
    </location>
</feature>
<dbReference type="GO" id="GO:0005737">
    <property type="term" value="C:cytoplasm"/>
    <property type="evidence" value="ECO:0007669"/>
    <property type="project" value="UniProtKB-SubCell"/>
</dbReference>
<gene>
    <name evidence="5" type="primary">yhdE</name>
    <name evidence="5" type="ORF">Enr8_40820</name>
</gene>
<dbReference type="HAMAP" id="MF_00528">
    <property type="entry name" value="Maf"/>
    <property type="match status" value="1"/>
</dbReference>
<comment type="function">
    <text evidence="4">Nucleoside triphosphate pyrophosphatase that hydrolyzes dTTP and UTP. May have a dual role in cell division arrest and in preventing the incorporation of modified nucleotides into cellular nucleic acids.</text>
</comment>
<dbReference type="PANTHER" id="PTHR43213">
    <property type="entry name" value="BIFUNCTIONAL DTTP/UTP PYROPHOSPHATASE/METHYLTRANSFERASE PROTEIN-RELATED"/>
    <property type="match status" value="1"/>
</dbReference>
<dbReference type="Gene3D" id="3.90.950.10">
    <property type="match status" value="1"/>
</dbReference>
<dbReference type="GO" id="GO:0009117">
    <property type="term" value="P:nucleotide metabolic process"/>
    <property type="evidence" value="ECO:0007669"/>
    <property type="project" value="UniProtKB-KW"/>
</dbReference>